<organism evidence="4 5">
    <name type="scientific">Zwartia hollandica</name>
    <dbReference type="NCBI Taxonomy" id="324606"/>
    <lineage>
        <taxon>Bacteria</taxon>
        <taxon>Pseudomonadati</taxon>
        <taxon>Pseudomonadota</taxon>
        <taxon>Betaproteobacteria</taxon>
        <taxon>Burkholderiales</taxon>
        <taxon>Alcaligenaceae</taxon>
        <taxon>Zwartia</taxon>
    </lineage>
</organism>
<evidence type="ECO:0000256" key="1">
    <source>
        <dbReference type="ARBA" id="ARBA00005323"/>
    </source>
</evidence>
<dbReference type="GO" id="GO:0008721">
    <property type="term" value="F:D-serine ammonia-lyase activity"/>
    <property type="evidence" value="ECO:0007669"/>
    <property type="project" value="TreeGrafter"/>
</dbReference>
<name>A0A953NA55_9BURK</name>
<dbReference type="EMBL" id="JAHXRI010000006">
    <property type="protein sequence ID" value="MBZ1350528.1"/>
    <property type="molecule type" value="Genomic_DNA"/>
</dbReference>
<dbReference type="Gene3D" id="3.20.20.10">
    <property type="entry name" value="Alanine racemase"/>
    <property type="match status" value="1"/>
</dbReference>
<dbReference type="InterPro" id="IPR026956">
    <property type="entry name" value="D-ser_dehydrat-like_dom"/>
</dbReference>
<reference evidence="4" key="1">
    <citation type="submission" date="2021-07" db="EMBL/GenBank/DDBJ databases">
        <title>New genus and species of the family Alcaligenaceae.</title>
        <authorList>
            <person name="Hahn M.W."/>
        </authorList>
    </citation>
    <scope>NUCLEOTIDE SEQUENCE</scope>
    <source>
        <strain evidence="4">LF4-65</strain>
    </source>
</reference>
<gene>
    <name evidence="4" type="ORF">KZZ10_07695</name>
</gene>
<dbReference type="Proteomes" id="UP000739565">
    <property type="component" value="Unassembled WGS sequence"/>
</dbReference>
<proteinExistence type="inferred from homology"/>
<dbReference type="SUPFAM" id="SSF51419">
    <property type="entry name" value="PLP-binding barrel"/>
    <property type="match status" value="1"/>
</dbReference>
<feature type="domain" description="D-serine dehydratase-like" evidence="3">
    <location>
        <begin position="267"/>
        <end position="354"/>
    </location>
</feature>
<comment type="similarity">
    <text evidence="1">Belongs to the DSD1 family.</text>
</comment>
<protein>
    <submittedName>
        <fullName evidence="4">DSD1 family PLP-dependent enzyme</fullName>
    </submittedName>
</protein>
<dbReference type="SMART" id="SM01119">
    <property type="entry name" value="D-ser_dehydrat"/>
    <property type="match status" value="1"/>
</dbReference>
<dbReference type="InterPro" id="IPR042208">
    <property type="entry name" value="D-ser_dehydrat-like_sf"/>
</dbReference>
<comment type="caution">
    <text evidence="4">The sequence shown here is derived from an EMBL/GenBank/DDBJ whole genome shotgun (WGS) entry which is preliminary data.</text>
</comment>
<dbReference type="Pfam" id="PF14031">
    <property type="entry name" value="D-ser_dehydrat"/>
    <property type="match status" value="1"/>
</dbReference>
<dbReference type="RefSeq" id="WP_259660903.1">
    <property type="nucleotide sequence ID" value="NZ_JAHXRI010000006.1"/>
</dbReference>
<sequence length="371" mass="40205">MSPWKAAHVGDHFDQIDTPALVLDLDIFERNVKCLQDALAGTGVRLRPHAKSHKCPDIALRQIKNGAVGICCQKVSEAAVFVDAGVQDVLITNQVVGAKKVSHALDLAARARIGVLVDHEEQIRAFAQASETRKVKIDVYIEIDVGMGRCGVDSIEQTVALARQIEQAPYLNFMGLQCYHGSAQHYRLPQERKDAIAATCATATATKAAIEKLGIKVERITGAGTGSVMLERDSKVFNEVQAGSYIFMDRDYAANQRDGLDLPFEHALFIKSAVLSHPTKDRAVVDAGLKASSVDSGMPAVWGRDDARYLKASDEHGALELTVDSTLKLGDAVMLIPGHCDPTVNLYDELICIRGDKVEAIWPIAARGALL</sequence>
<keyword evidence="2" id="KW-0456">Lyase</keyword>
<accession>A0A953NA55</accession>
<dbReference type="PANTHER" id="PTHR28004">
    <property type="entry name" value="ZGC:162816-RELATED"/>
    <property type="match status" value="1"/>
</dbReference>
<dbReference type="Pfam" id="PF01168">
    <property type="entry name" value="Ala_racemase_N"/>
    <property type="match status" value="1"/>
</dbReference>
<keyword evidence="5" id="KW-1185">Reference proteome</keyword>
<dbReference type="CDD" id="cd06819">
    <property type="entry name" value="PLPDE_III_LS_D-TA"/>
    <property type="match status" value="1"/>
</dbReference>
<dbReference type="AlphaFoldDB" id="A0A953NA55"/>
<dbReference type="InterPro" id="IPR051466">
    <property type="entry name" value="D-amino_acid_metab_enzyme"/>
</dbReference>
<evidence type="ECO:0000259" key="3">
    <source>
        <dbReference type="SMART" id="SM01119"/>
    </source>
</evidence>
<dbReference type="Gene3D" id="2.40.37.20">
    <property type="entry name" value="D-serine dehydratase-like domain"/>
    <property type="match status" value="1"/>
</dbReference>
<evidence type="ECO:0000313" key="4">
    <source>
        <dbReference type="EMBL" id="MBZ1350528.1"/>
    </source>
</evidence>
<dbReference type="InterPro" id="IPR001608">
    <property type="entry name" value="Ala_racemase_N"/>
</dbReference>
<dbReference type="GO" id="GO:0036088">
    <property type="term" value="P:D-serine catabolic process"/>
    <property type="evidence" value="ECO:0007669"/>
    <property type="project" value="TreeGrafter"/>
</dbReference>
<evidence type="ECO:0000313" key="5">
    <source>
        <dbReference type="Proteomes" id="UP000739565"/>
    </source>
</evidence>
<evidence type="ECO:0000256" key="2">
    <source>
        <dbReference type="ARBA" id="ARBA00023239"/>
    </source>
</evidence>
<dbReference type="PANTHER" id="PTHR28004:SF2">
    <property type="entry name" value="D-SERINE DEHYDRATASE"/>
    <property type="match status" value="1"/>
</dbReference>
<dbReference type="InterPro" id="IPR029066">
    <property type="entry name" value="PLP-binding_barrel"/>
</dbReference>